<comment type="caution">
    <text evidence="2">The sequence shown here is derived from an EMBL/GenBank/DDBJ whole genome shotgun (WGS) entry which is preliminary data.</text>
</comment>
<keyword evidence="3" id="KW-1185">Reference proteome</keyword>
<reference evidence="2" key="1">
    <citation type="submission" date="2021-06" db="EMBL/GenBank/DDBJ databases">
        <authorList>
            <person name="Hodson N. C."/>
            <person name="Mongue J. A."/>
            <person name="Jaron S. K."/>
        </authorList>
    </citation>
    <scope>NUCLEOTIDE SEQUENCE</scope>
</reference>
<evidence type="ECO:0000313" key="2">
    <source>
        <dbReference type="EMBL" id="CAG7730463.1"/>
    </source>
</evidence>
<feature type="region of interest" description="Disordered" evidence="1">
    <location>
        <begin position="58"/>
        <end position="110"/>
    </location>
</feature>
<proteinExistence type="predicted"/>
<accession>A0A8J2JZQ5</accession>
<evidence type="ECO:0000256" key="1">
    <source>
        <dbReference type="SAM" id="MobiDB-lite"/>
    </source>
</evidence>
<name>A0A8J2JZQ5_9HEXA</name>
<dbReference type="Proteomes" id="UP000708208">
    <property type="component" value="Unassembled WGS sequence"/>
</dbReference>
<dbReference type="OrthoDB" id="10609531at2759"/>
<evidence type="ECO:0008006" key="4">
    <source>
        <dbReference type="Google" id="ProtNLM"/>
    </source>
</evidence>
<evidence type="ECO:0000313" key="3">
    <source>
        <dbReference type="Proteomes" id="UP000708208"/>
    </source>
</evidence>
<dbReference type="EMBL" id="CAJVCH010194853">
    <property type="protein sequence ID" value="CAG7730463.1"/>
    <property type="molecule type" value="Genomic_DNA"/>
</dbReference>
<sequence length="146" mass="16506">MEVHERNSSVNSDEEDDEMESQTVKTQSQVFEQMRELLKSQQLSLKQNLQFLQAKTMKAKTGLGDKSTSRGSEDKNIKRGSDIKPAVDNESERLEDNECRQWSNASSKSRDGIQICPICAAEFDEPENPEALEEHVAGHWCSSESQ</sequence>
<dbReference type="AlphaFoldDB" id="A0A8J2JZQ5"/>
<protein>
    <recommendedName>
        <fullName evidence="4">UBZ1-type domain-containing protein</fullName>
    </recommendedName>
</protein>
<feature type="compositionally biased region" description="Basic and acidic residues" evidence="1">
    <location>
        <begin position="67"/>
        <end position="99"/>
    </location>
</feature>
<gene>
    <name evidence="2" type="ORF">AFUS01_LOCUS19107</name>
</gene>
<organism evidence="2 3">
    <name type="scientific">Allacma fusca</name>
    <dbReference type="NCBI Taxonomy" id="39272"/>
    <lineage>
        <taxon>Eukaryota</taxon>
        <taxon>Metazoa</taxon>
        <taxon>Ecdysozoa</taxon>
        <taxon>Arthropoda</taxon>
        <taxon>Hexapoda</taxon>
        <taxon>Collembola</taxon>
        <taxon>Symphypleona</taxon>
        <taxon>Sminthuridae</taxon>
        <taxon>Allacma</taxon>
    </lineage>
</organism>
<feature type="region of interest" description="Disordered" evidence="1">
    <location>
        <begin position="1"/>
        <end position="28"/>
    </location>
</feature>